<feature type="region of interest" description="Disordered" evidence="5">
    <location>
        <begin position="234"/>
        <end position="300"/>
    </location>
</feature>
<dbReference type="STRING" id="86105.NF27_EY02180"/>
<evidence type="ECO:0000256" key="5">
    <source>
        <dbReference type="SAM" id="MobiDB-lite"/>
    </source>
</evidence>
<dbReference type="EMBL" id="JSWE01000124">
    <property type="protein sequence ID" value="KIE05122.1"/>
    <property type="molecule type" value="Genomic_DNA"/>
</dbReference>
<dbReference type="SUPFAM" id="SSF48403">
    <property type="entry name" value="Ankyrin repeat"/>
    <property type="match status" value="1"/>
</dbReference>
<dbReference type="Proteomes" id="UP000031258">
    <property type="component" value="Unassembled WGS sequence"/>
</dbReference>
<feature type="compositionally biased region" description="Basic and acidic residues" evidence="5">
    <location>
        <begin position="259"/>
        <end position="272"/>
    </location>
</feature>
<feature type="compositionally biased region" description="Basic and acidic residues" evidence="5">
    <location>
        <begin position="286"/>
        <end position="300"/>
    </location>
</feature>
<keyword evidence="2 3" id="KW-0040">ANK repeat</keyword>
<dbReference type="PANTHER" id="PTHR24198:SF165">
    <property type="entry name" value="ANKYRIN REPEAT-CONTAINING PROTEIN-RELATED"/>
    <property type="match status" value="1"/>
</dbReference>
<dbReference type="Pfam" id="PF12796">
    <property type="entry name" value="Ank_2"/>
    <property type="match status" value="1"/>
</dbReference>
<reference evidence="6 7" key="1">
    <citation type="submission" date="2014-11" db="EMBL/GenBank/DDBJ databases">
        <title>A Rickettsiales Symbiont of Amoebae With Ancient Features.</title>
        <authorList>
            <person name="Schulz F."/>
            <person name="Martijn J."/>
            <person name="Wascher F."/>
            <person name="Kostanjsek R."/>
            <person name="Ettema T.J."/>
            <person name="Horn M."/>
        </authorList>
    </citation>
    <scope>NUCLEOTIDE SEQUENCE [LARGE SCALE GENOMIC DNA]</scope>
    <source>
        <strain evidence="6 7">UWC36</strain>
    </source>
</reference>
<feature type="repeat" description="ANK" evidence="3">
    <location>
        <begin position="58"/>
        <end position="90"/>
    </location>
</feature>
<sequence length="300" mass="34687">MSIWVQSMLDKNKILDNRTKDKFFSYIEKGDKEELEKILSKASKQKVLPLLQNTIDNRGRKALHLAAYLGQNDIIDVLVNHGFDKFTANKFGESAVHFAVLGNKISTFEFLVNTCKLDPHFPNLEHETPLMYAIKRHYDEFVKCIDEKYGSEIPKEYKGDITKNYYFEKSKMLEEALTKANNEKEQTGVENELLKSEIEALKNKTFSKSTEELSMISDSIEKFNIENKTVSKKEKVAPEKQSEKISRKKRPHEQILSLKTEEKIDKGEKPKFISDIINKQAGKKRKENEEKSDKSVSRGI</sequence>
<gene>
    <name evidence="6" type="ORF">NF27_EY02180</name>
</gene>
<dbReference type="InterPro" id="IPR036770">
    <property type="entry name" value="Ankyrin_rpt-contain_sf"/>
</dbReference>
<protein>
    <submittedName>
        <fullName evidence="6">Uncharacterized protein</fullName>
    </submittedName>
</protein>
<keyword evidence="4" id="KW-0175">Coiled coil</keyword>
<dbReference type="PROSITE" id="PS50088">
    <property type="entry name" value="ANK_REPEAT"/>
    <property type="match status" value="1"/>
</dbReference>
<evidence type="ECO:0000313" key="7">
    <source>
        <dbReference type="Proteomes" id="UP000031258"/>
    </source>
</evidence>
<feature type="compositionally biased region" description="Basic and acidic residues" evidence="5">
    <location>
        <begin position="234"/>
        <end position="245"/>
    </location>
</feature>
<dbReference type="InterPro" id="IPR002110">
    <property type="entry name" value="Ankyrin_rpt"/>
</dbReference>
<evidence type="ECO:0000256" key="1">
    <source>
        <dbReference type="ARBA" id="ARBA00022737"/>
    </source>
</evidence>
<dbReference type="Gene3D" id="1.25.40.20">
    <property type="entry name" value="Ankyrin repeat-containing domain"/>
    <property type="match status" value="1"/>
</dbReference>
<organism evidence="6 7">
    <name type="scientific">Candidatus Jidaibacter acanthamoebae</name>
    <dbReference type="NCBI Taxonomy" id="86105"/>
    <lineage>
        <taxon>Bacteria</taxon>
        <taxon>Pseudomonadati</taxon>
        <taxon>Pseudomonadota</taxon>
        <taxon>Alphaproteobacteria</taxon>
        <taxon>Rickettsiales</taxon>
        <taxon>Candidatus Midichloriaceae</taxon>
        <taxon>Candidatus Jidaibacter</taxon>
    </lineage>
</organism>
<evidence type="ECO:0000313" key="6">
    <source>
        <dbReference type="EMBL" id="KIE05122.1"/>
    </source>
</evidence>
<evidence type="ECO:0000256" key="3">
    <source>
        <dbReference type="PROSITE-ProRule" id="PRU00023"/>
    </source>
</evidence>
<keyword evidence="1" id="KW-0677">Repeat</keyword>
<dbReference type="PANTHER" id="PTHR24198">
    <property type="entry name" value="ANKYRIN REPEAT AND PROTEIN KINASE DOMAIN-CONTAINING PROTEIN"/>
    <property type="match status" value="1"/>
</dbReference>
<evidence type="ECO:0000256" key="4">
    <source>
        <dbReference type="SAM" id="Coils"/>
    </source>
</evidence>
<dbReference type="AlphaFoldDB" id="A0A0C1MSS4"/>
<dbReference type="PROSITE" id="PS50297">
    <property type="entry name" value="ANK_REP_REGION"/>
    <property type="match status" value="1"/>
</dbReference>
<proteinExistence type="predicted"/>
<accession>A0A0C1MSS4</accession>
<dbReference type="SMART" id="SM00248">
    <property type="entry name" value="ANK"/>
    <property type="match status" value="3"/>
</dbReference>
<feature type="coiled-coil region" evidence="4">
    <location>
        <begin position="177"/>
        <end position="204"/>
    </location>
</feature>
<evidence type="ECO:0000256" key="2">
    <source>
        <dbReference type="ARBA" id="ARBA00023043"/>
    </source>
</evidence>
<keyword evidence="7" id="KW-1185">Reference proteome</keyword>
<name>A0A0C1MSS4_9RICK</name>
<comment type="caution">
    <text evidence="6">The sequence shown here is derived from an EMBL/GenBank/DDBJ whole genome shotgun (WGS) entry which is preliminary data.</text>
</comment>